<gene>
    <name evidence="1" type="ORF">SARC_06424</name>
</gene>
<keyword evidence="2" id="KW-1185">Reference proteome</keyword>
<organism evidence="1 2">
    <name type="scientific">Sphaeroforma arctica JP610</name>
    <dbReference type="NCBI Taxonomy" id="667725"/>
    <lineage>
        <taxon>Eukaryota</taxon>
        <taxon>Ichthyosporea</taxon>
        <taxon>Ichthyophonida</taxon>
        <taxon>Sphaeroforma</taxon>
    </lineage>
</organism>
<dbReference type="Proteomes" id="UP000054560">
    <property type="component" value="Unassembled WGS sequence"/>
</dbReference>
<dbReference type="GeneID" id="25906928"/>
<accession>A0A0L0FX79</accession>
<proteinExistence type="predicted"/>
<sequence>METQYIAQIYDFDRAMVDDVATLNALGDVSRRRYKDDGTLDFLMFPFDMCSQNRKDALVSQWFASYLQNQQNPMGINGSFSQNAVGGVWFADNSMQTRRAAHVVLQTMTGMQSDDPVWFEQQMEIIGFRIEDIFTNDEFVNNVIGACRTATEHDYPNVVVVLEARNTHIQLHETLANKNRI</sequence>
<name>A0A0L0FX79_9EUKA</name>
<dbReference type="RefSeq" id="XP_014155151.1">
    <property type="nucleotide sequence ID" value="XM_014299676.1"/>
</dbReference>
<evidence type="ECO:0000313" key="1">
    <source>
        <dbReference type="EMBL" id="KNC81249.1"/>
    </source>
</evidence>
<evidence type="ECO:0000313" key="2">
    <source>
        <dbReference type="Proteomes" id="UP000054560"/>
    </source>
</evidence>
<dbReference type="AlphaFoldDB" id="A0A0L0FX79"/>
<reference evidence="1 2" key="1">
    <citation type="submission" date="2011-02" db="EMBL/GenBank/DDBJ databases">
        <title>The Genome Sequence of Sphaeroforma arctica JP610.</title>
        <authorList>
            <consortium name="The Broad Institute Genome Sequencing Platform"/>
            <person name="Russ C."/>
            <person name="Cuomo C."/>
            <person name="Young S.K."/>
            <person name="Zeng Q."/>
            <person name="Gargeya S."/>
            <person name="Alvarado L."/>
            <person name="Berlin A."/>
            <person name="Chapman S.B."/>
            <person name="Chen Z."/>
            <person name="Freedman E."/>
            <person name="Gellesch M."/>
            <person name="Goldberg J."/>
            <person name="Griggs A."/>
            <person name="Gujja S."/>
            <person name="Heilman E."/>
            <person name="Heiman D."/>
            <person name="Howarth C."/>
            <person name="Mehta T."/>
            <person name="Neiman D."/>
            <person name="Pearson M."/>
            <person name="Roberts A."/>
            <person name="Saif S."/>
            <person name="Shea T."/>
            <person name="Shenoy N."/>
            <person name="Sisk P."/>
            <person name="Stolte C."/>
            <person name="Sykes S."/>
            <person name="White J."/>
            <person name="Yandava C."/>
            <person name="Burger G."/>
            <person name="Gray M.W."/>
            <person name="Holland P.W.H."/>
            <person name="King N."/>
            <person name="Lang F.B.F."/>
            <person name="Roger A.J."/>
            <person name="Ruiz-Trillo I."/>
            <person name="Haas B."/>
            <person name="Nusbaum C."/>
            <person name="Birren B."/>
        </authorList>
    </citation>
    <scope>NUCLEOTIDE SEQUENCE [LARGE SCALE GENOMIC DNA]</scope>
    <source>
        <strain evidence="1 2">JP610</strain>
    </source>
</reference>
<dbReference type="EMBL" id="KQ242053">
    <property type="protein sequence ID" value="KNC81249.1"/>
    <property type="molecule type" value="Genomic_DNA"/>
</dbReference>
<protein>
    <submittedName>
        <fullName evidence="1">Uncharacterized protein</fullName>
    </submittedName>
</protein>